<dbReference type="Proteomes" id="UP000183471">
    <property type="component" value="Unassembled WGS sequence"/>
</dbReference>
<gene>
    <name evidence="2" type="ORF">SAMN05216402_1077</name>
</gene>
<sequence>MRSSVIAAVCIFGLLSGCAVQSAKPDLAAIHTYKPRSILVVPVLNDTTEISASPVFISTITRPLAERGYYVFPVYLTELVLRDFGLAEAGHIHQLDTRRLYELFGADAALFVTIKDWSSKYIVVASTVTVEMDYVLKDTRTGTTLWQATEQVSQGSGDAGGGLIGMAVAAAMNAMVTDYQPLARRANNQVFLPPKGLPAGPYHEEYGRDQDKF</sequence>
<comment type="caution">
    <text evidence="2">The sequence shown here is derived from an EMBL/GenBank/DDBJ whole genome shotgun (WGS) entry which is preliminary data.</text>
</comment>
<dbReference type="EMBL" id="FNKY01000001">
    <property type="protein sequence ID" value="SDQ49574.1"/>
    <property type="molecule type" value="Genomic_DNA"/>
</dbReference>
<evidence type="ECO:0000313" key="2">
    <source>
        <dbReference type="EMBL" id="SDQ49574.1"/>
    </source>
</evidence>
<feature type="chain" id="PRO_5045541987" description="Lipoprotein" evidence="1">
    <location>
        <begin position="23"/>
        <end position="213"/>
    </location>
</feature>
<name>A0ABY0T9P5_9PROT</name>
<dbReference type="RefSeq" id="WP_074631240.1">
    <property type="nucleotide sequence ID" value="NZ_FNKY01000001.1"/>
</dbReference>
<evidence type="ECO:0008006" key="4">
    <source>
        <dbReference type="Google" id="ProtNLM"/>
    </source>
</evidence>
<dbReference type="InterPro" id="IPR008517">
    <property type="entry name" value="GNA1162-like"/>
</dbReference>
<dbReference type="Gene3D" id="3.40.50.10610">
    <property type="entry name" value="ABC-type transport auxiliary lipoprotein component"/>
    <property type="match status" value="1"/>
</dbReference>
<feature type="signal peptide" evidence="1">
    <location>
        <begin position="1"/>
        <end position="22"/>
    </location>
</feature>
<evidence type="ECO:0000256" key="1">
    <source>
        <dbReference type="SAM" id="SignalP"/>
    </source>
</evidence>
<accession>A0ABY0T9P5</accession>
<keyword evidence="1" id="KW-0732">Signal</keyword>
<keyword evidence="3" id="KW-1185">Reference proteome</keyword>
<dbReference type="PROSITE" id="PS51257">
    <property type="entry name" value="PROKAR_LIPOPROTEIN"/>
    <property type="match status" value="1"/>
</dbReference>
<proteinExistence type="predicted"/>
<evidence type="ECO:0000313" key="3">
    <source>
        <dbReference type="Proteomes" id="UP000183471"/>
    </source>
</evidence>
<reference evidence="2 3" key="1">
    <citation type="submission" date="2016-10" db="EMBL/GenBank/DDBJ databases">
        <authorList>
            <person name="Varghese N."/>
            <person name="Submissions S."/>
        </authorList>
    </citation>
    <scope>NUCLEOTIDE SEQUENCE [LARGE SCALE GENOMIC DNA]</scope>
    <source>
        <strain evidence="2 3">Nl1</strain>
    </source>
</reference>
<dbReference type="Pfam" id="PF05643">
    <property type="entry name" value="GNA1162-like"/>
    <property type="match status" value="1"/>
</dbReference>
<organism evidence="2 3">
    <name type="scientific">Nitrosospira multiformis</name>
    <dbReference type="NCBI Taxonomy" id="1231"/>
    <lineage>
        <taxon>Bacteria</taxon>
        <taxon>Pseudomonadati</taxon>
        <taxon>Pseudomonadota</taxon>
        <taxon>Betaproteobacteria</taxon>
        <taxon>Nitrosomonadales</taxon>
        <taxon>Nitrosomonadaceae</taxon>
        <taxon>Nitrosospira</taxon>
    </lineage>
</organism>
<protein>
    <recommendedName>
        <fullName evidence="4">Lipoprotein</fullName>
    </recommendedName>
</protein>